<feature type="domain" description="BPTI/Kunitz inhibitor" evidence="4">
    <location>
        <begin position="36"/>
        <end position="86"/>
    </location>
</feature>
<dbReference type="InterPro" id="IPR002223">
    <property type="entry name" value="Kunitz_BPTI"/>
</dbReference>
<dbReference type="GO" id="GO:0004867">
    <property type="term" value="F:serine-type endopeptidase inhibitor activity"/>
    <property type="evidence" value="ECO:0007669"/>
    <property type="project" value="UniProtKB-KW"/>
</dbReference>
<reference evidence="6" key="2">
    <citation type="submission" date="2025-08" db="UniProtKB">
        <authorList>
            <consortium name="RefSeq"/>
        </authorList>
    </citation>
    <scope>IDENTIFICATION</scope>
    <source>
        <strain evidence="6">14028-0561.14</strain>
        <tissue evidence="6">Whole fly</tissue>
    </source>
</reference>
<dbReference type="PROSITE" id="PS50279">
    <property type="entry name" value="BPTI_KUNITZ_2"/>
    <property type="match status" value="1"/>
</dbReference>
<evidence type="ECO:0000256" key="2">
    <source>
        <dbReference type="ARBA" id="ARBA00022900"/>
    </source>
</evidence>
<proteinExistence type="predicted"/>
<feature type="signal peptide" evidence="3">
    <location>
        <begin position="1"/>
        <end position="17"/>
    </location>
</feature>
<dbReference type="Proteomes" id="UP001652661">
    <property type="component" value="Chromosome 2R"/>
</dbReference>
<dbReference type="CDD" id="cd00109">
    <property type="entry name" value="Kunitz-type"/>
    <property type="match status" value="1"/>
</dbReference>
<evidence type="ECO:0000259" key="4">
    <source>
        <dbReference type="PROSITE" id="PS50279"/>
    </source>
</evidence>
<dbReference type="RefSeq" id="XP_017026936.1">
    <property type="nucleotide sequence ID" value="XM_017171447.2"/>
</dbReference>
<evidence type="ECO:0000256" key="1">
    <source>
        <dbReference type="ARBA" id="ARBA00022690"/>
    </source>
</evidence>
<dbReference type="Pfam" id="PF00014">
    <property type="entry name" value="Kunitz_BPTI"/>
    <property type="match status" value="1"/>
</dbReference>
<evidence type="ECO:0000313" key="6">
    <source>
        <dbReference type="RefSeq" id="XP_017026936.1"/>
    </source>
</evidence>
<keyword evidence="3" id="KW-0732">Signal</keyword>
<dbReference type="PRINTS" id="PR00759">
    <property type="entry name" value="BASICPTASE"/>
</dbReference>
<accession>A0A6P4IVP4</accession>
<dbReference type="GeneID" id="108077908"/>
<feature type="chain" id="PRO_5027982144" evidence="3">
    <location>
        <begin position="18"/>
        <end position="98"/>
    </location>
</feature>
<keyword evidence="5" id="KW-1185">Reference proteome</keyword>
<evidence type="ECO:0000313" key="5">
    <source>
        <dbReference type="Proteomes" id="UP001652661"/>
    </source>
</evidence>
<keyword evidence="2" id="KW-0722">Serine protease inhibitor</keyword>
<keyword evidence="1" id="KW-0646">Protease inhibitor</keyword>
<dbReference type="InterPro" id="IPR020901">
    <property type="entry name" value="Prtase_inh_Kunz-CS"/>
</dbReference>
<name>A0A6P4IVP4_DROKI</name>
<dbReference type="Gene3D" id="4.10.410.10">
    <property type="entry name" value="Pancreatic trypsin inhibitor Kunitz domain"/>
    <property type="match status" value="1"/>
</dbReference>
<organism evidence="5 6">
    <name type="scientific">Drosophila kikkawai</name>
    <name type="common">Fruit fly</name>
    <dbReference type="NCBI Taxonomy" id="30033"/>
    <lineage>
        <taxon>Eukaryota</taxon>
        <taxon>Metazoa</taxon>
        <taxon>Ecdysozoa</taxon>
        <taxon>Arthropoda</taxon>
        <taxon>Hexapoda</taxon>
        <taxon>Insecta</taxon>
        <taxon>Pterygota</taxon>
        <taxon>Neoptera</taxon>
        <taxon>Endopterygota</taxon>
        <taxon>Diptera</taxon>
        <taxon>Brachycera</taxon>
        <taxon>Muscomorpha</taxon>
        <taxon>Ephydroidea</taxon>
        <taxon>Drosophilidae</taxon>
        <taxon>Drosophila</taxon>
        <taxon>Sophophora</taxon>
    </lineage>
</organism>
<dbReference type="InterPro" id="IPR036880">
    <property type="entry name" value="Kunitz_BPTI_sf"/>
</dbReference>
<dbReference type="AlphaFoldDB" id="A0A6P4IVP4"/>
<dbReference type="OrthoDB" id="4473401at2759"/>
<evidence type="ECO:0000256" key="3">
    <source>
        <dbReference type="SAM" id="SignalP"/>
    </source>
</evidence>
<dbReference type="InterPro" id="IPR050098">
    <property type="entry name" value="TFPI/VKTCI-like"/>
</dbReference>
<dbReference type="PROSITE" id="PS00280">
    <property type="entry name" value="BPTI_KUNITZ_1"/>
    <property type="match status" value="1"/>
</dbReference>
<dbReference type="SUPFAM" id="SSF57362">
    <property type="entry name" value="BPTI-like"/>
    <property type="match status" value="1"/>
</dbReference>
<dbReference type="SMART" id="SM00131">
    <property type="entry name" value="KU"/>
    <property type="match status" value="1"/>
</dbReference>
<protein>
    <submittedName>
        <fullName evidence="6">Kunitz-like toxin PcKuz2</fullName>
    </submittedName>
</protein>
<dbReference type="PANTHER" id="PTHR10083">
    <property type="entry name" value="KUNITZ-TYPE PROTEASE INHIBITOR-RELATED"/>
    <property type="match status" value="1"/>
</dbReference>
<sequence length="98" mass="11823">MVRVSLVILCLVLEVCALAYHQEAVFHLIKQRYELCRLPAKTGNCRYNIHAWYYNHVTKKCERFYYSGCGGNMNRFYNSFRCEDFCIEYRNLIPYEMK</sequence>
<reference evidence="5" key="1">
    <citation type="submission" date="2025-05" db="UniProtKB">
        <authorList>
            <consortium name="RefSeq"/>
        </authorList>
    </citation>
    <scope>NUCLEOTIDE SEQUENCE [LARGE SCALE GENOMIC DNA]</scope>
    <source>
        <strain evidence="5">14028-0561.14</strain>
    </source>
</reference>
<gene>
    <name evidence="6" type="primary">LOC108077908</name>
</gene>